<dbReference type="AlphaFoldDB" id="A0AAD5RE35"/>
<sequence length="161" mass="18480">MWAMNKHQTDNRSHLDSYNSDNDDNDVGDDDDYEHLGESTLRASNDIDDKSKIFEQKQNPNTNELKILVDNGCKGANGRLEVLESDLHSRCGRPHFCEYDYHHQNNTLHGAAYANQKKNFTQSKLPIDYSDIENHQKLTFTQALELGPDNGNDPLNLYRNL</sequence>
<evidence type="ECO:0000313" key="2">
    <source>
        <dbReference type="EMBL" id="KAJ1374597.1"/>
    </source>
</evidence>
<name>A0AAD5RE35_PARTN</name>
<evidence type="ECO:0000313" key="3">
    <source>
        <dbReference type="Proteomes" id="UP001196413"/>
    </source>
</evidence>
<dbReference type="EMBL" id="JAHQIW010007472">
    <property type="protein sequence ID" value="KAJ1374597.1"/>
    <property type="molecule type" value="Genomic_DNA"/>
</dbReference>
<protein>
    <submittedName>
        <fullName evidence="2">Uncharacterized protein</fullName>
    </submittedName>
</protein>
<feature type="region of interest" description="Disordered" evidence="1">
    <location>
        <begin position="1"/>
        <end position="35"/>
    </location>
</feature>
<dbReference type="Proteomes" id="UP001196413">
    <property type="component" value="Unassembled WGS sequence"/>
</dbReference>
<organism evidence="2 3">
    <name type="scientific">Parelaphostrongylus tenuis</name>
    <name type="common">Meningeal worm</name>
    <dbReference type="NCBI Taxonomy" id="148309"/>
    <lineage>
        <taxon>Eukaryota</taxon>
        <taxon>Metazoa</taxon>
        <taxon>Ecdysozoa</taxon>
        <taxon>Nematoda</taxon>
        <taxon>Chromadorea</taxon>
        <taxon>Rhabditida</taxon>
        <taxon>Rhabditina</taxon>
        <taxon>Rhabditomorpha</taxon>
        <taxon>Strongyloidea</taxon>
        <taxon>Metastrongylidae</taxon>
        <taxon>Parelaphostrongylus</taxon>
    </lineage>
</organism>
<comment type="caution">
    <text evidence="2">The sequence shown here is derived from an EMBL/GenBank/DDBJ whole genome shotgun (WGS) entry which is preliminary data.</text>
</comment>
<proteinExistence type="predicted"/>
<evidence type="ECO:0000256" key="1">
    <source>
        <dbReference type="SAM" id="MobiDB-lite"/>
    </source>
</evidence>
<accession>A0AAD5RE35</accession>
<gene>
    <name evidence="2" type="ORF">KIN20_037311</name>
</gene>
<feature type="compositionally biased region" description="Acidic residues" evidence="1">
    <location>
        <begin position="21"/>
        <end position="33"/>
    </location>
</feature>
<reference evidence="2" key="1">
    <citation type="submission" date="2021-06" db="EMBL/GenBank/DDBJ databases">
        <title>Parelaphostrongylus tenuis whole genome reference sequence.</title>
        <authorList>
            <person name="Garwood T.J."/>
            <person name="Larsen P.A."/>
            <person name="Fountain-Jones N.M."/>
            <person name="Garbe J.R."/>
            <person name="Macchietto M.G."/>
            <person name="Kania S.A."/>
            <person name="Gerhold R.W."/>
            <person name="Richards J.E."/>
            <person name="Wolf T.M."/>
        </authorList>
    </citation>
    <scope>NUCLEOTIDE SEQUENCE</scope>
    <source>
        <strain evidence="2">MNPRO001-30</strain>
        <tissue evidence="2">Meninges</tissue>
    </source>
</reference>
<keyword evidence="3" id="KW-1185">Reference proteome</keyword>